<evidence type="ECO:0000313" key="9">
    <source>
        <dbReference type="Proteomes" id="UP000614200"/>
    </source>
</evidence>
<evidence type="ECO:0000256" key="6">
    <source>
        <dbReference type="SAM" id="MobiDB-lite"/>
    </source>
</evidence>
<evidence type="ECO:0000256" key="1">
    <source>
        <dbReference type="ARBA" id="ARBA00009179"/>
    </source>
</evidence>
<keyword evidence="3 5" id="KW-0378">Hydrolase</keyword>
<dbReference type="Proteomes" id="UP000614200">
    <property type="component" value="Unassembled WGS sequence"/>
</dbReference>
<evidence type="ECO:0000256" key="3">
    <source>
        <dbReference type="ARBA" id="ARBA00022801"/>
    </source>
</evidence>
<dbReference type="InterPro" id="IPR004447">
    <property type="entry name" value="Peptidase_S41A"/>
</dbReference>
<feature type="domain" description="PDZ" evidence="7">
    <location>
        <begin position="151"/>
        <end position="219"/>
    </location>
</feature>
<dbReference type="Gene3D" id="2.30.42.10">
    <property type="match status" value="1"/>
</dbReference>
<dbReference type="Gene3D" id="3.90.226.10">
    <property type="entry name" value="2-enoyl-CoA Hydratase, Chain A, domain 1"/>
    <property type="match status" value="1"/>
</dbReference>
<dbReference type="Gene3D" id="1.10.101.10">
    <property type="entry name" value="PGBD-like superfamily/PGBD"/>
    <property type="match status" value="1"/>
</dbReference>
<keyword evidence="2 5" id="KW-0645">Protease</keyword>
<feature type="compositionally biased region" description="Polar residues" evidence="6">
    <location>
        <begin position="77"/>
        <end position="90"/>
    </location>
</feature>
<dbReference type="InterPro" id="IPR041489">
    <property type="entry name" value="PDZ_6"/>
</dbReference>
<dbReference type="Gene3D" id="3.30.750.44">
    <property type="match status" value="1"/>
</dbReference>
<gene>
    <name evidence="8" type="ORF">ISU02_18930</name>
</gene>
<sequence length="531" mass="58802">MKKNNIAPKKKTQSMINIRSILALLLILLLIGTAISPVFSETVTPNRDFSYESKLQARGLLADNDAVDEGEKAPETTPENTTDNAAQNTDDVSESTDVRAATYKDYAEFMLDYVNENYYKDVDQQKLIDGIYKGIFETLDKHSVYFTPEEYSEFNTDINGEFSGIGAVITNGENYVEVVSPIKETPAYEAGLLPGDRIATVNDADAKGWTTEKAISVIRGPAGTPVKIGILRNNSDEILYFDIVRAVITVKSVNYEMKKDNIGYIEITQFGDKTNAEFDEAIQYMIDNNVKKLVLDVRNNPGGYLDSAIHISDYFVEKGKEIVKVVYKDTTNQLYRAEKLKLDMDVVVLVNEGSASASEILSGTIQQNGTGIIVGDDTYGKGTVQNIVPLTNGGSIKLTIAEYLVPNDYHVDQNGIHPDVVVHGVTPDQRKLYSNFVPMNEKAPKYRGEISLNVYGAQQRLKFLDYEIDVDGKFGPKTEQVIKAFQASVGLRSTGVLNLETVSSLNQQAESMLRGEFDPQLNKAIELLKAK</sequence>
<dbReference type="Pfam" id="PF03572">
    <property type="entry name" value="Peptidase_S41"/>
    <property type="match status" value="1"/>
</dbReference>
<comment type="similarity">
    <text evidence="1 5">Belongs to the peptidase S41A family.</text>
</comment>
<dbReference type="SMART" id="SM00245">
    <property type="entry name" value="TSPc"/>
    <property type="match status" value="1"/>
</dbReference>
<dbReference type="CDD" id="cd07560">
    <property type="entry name" value="Peptidase_S41_CPP"/>
    <property type="match status" value="1"/>
</dbReference>
<dbReference type="CDD" id="cd06782">
    <property type="entry name" value="cpPDZ_CPP-like"/>
    <property type="match status" value="1"/>
</dbReference>
<dbReference type="InterPro" id="IPR036365">
    <property type="entry name" value="PGBD-like_sf"/>
</dbReference>
<dbReference type="InterPro" id="IPR036366">
    <property type="entry name" value="PGBDSf"/>
</dbReference>
<dbReference type="SMART" id="SM00228">
    <property type="entry name" value="PDZ"/>
    <property type="match status" value="1"/>
</dbReference>
<dbReference type="InterPro" id="IPR005151">
    <property type="entry name" value="Tail-specific_protease"/>
</dbReference>
<name>A0ABR9ZZX4_9FIRM</name>
<evidence type="ECO:0000259" key="7">
    <source>
        <dbReference type="PROSITE" id="PS50106"/>
    </source>
</evidence>
<evidence type="ECO:0000313" key="8">
    <source>
        <dbReference type="EMBL" id="MBF4695179.1"/>
    </source>
</evidence>
<dbReference type="Pfam" id="PF17820">
    <property type="entry name" value="PDZ_6"/>
    <property type="match status" value="1"/>
</dbReference>
<dbReference type="EMBL" id="JADKNH010000013">
    <property type="protein sequence ID" value="MBF4695179.1"/>
    <property type="molecule type" value="Genomic_DNA"/>
</dbReference>
<dbReference type="InterPro" id="IPR001478">
    <property type="entry name" value="PDZ"/>
</dbReference>
<dbReference type="InterPro" id="IPR002477">
    <property type="entry name" value="Peptidoglycan-bd-like"/>
</dbReference>
<evidence type="ECO:0000256" key="4">
    <source>
        <dbReference type="ARBA" id="ARBA00022825"/>
    </source>
</evidence>
<accession>A0ABR9ZZX4</accession>
<keyword evidence="9" id="KW-1185">Reference proteome</keyword>
<dbReference type="SUPFAM" id="SSF50156">
    <property type="entry name" value="PDZ domain-like"/>
    <property type="match status" value="1"/>
</dbReference>
<dbReference type="SUPFAM" id="SSF52096">
    <property type="entry name" value="ClpP/crotonase"/>
    <property type="match status" value="1"/>
</dbReference>
<dbReference type="Pfam" id="PF01471">
    <property type="entry name" value="PG_binding_1"/>
    <property type="match status" value="1"/>
</dbReference>
<evidence type="ECO:0000256" key="5">
    <source>
        <dbReference type="RuleBase" id="RU004404"/>
    </source>
</evidence>
<dbReference type="PANTHER" id="PTHR32060">
    <property type="entry name" value="TAIL-SPECIFIC PROTEASE"/>
    <property type="match status" value="1"/>
</dbReference>
<keyword evidence="4 5" id="KW-0720">Serine protease</keyword>
<dbReference type="InterPro" id="IPR036034">
    <property type="entry name" value="PDZ_sf"/>
</dbReference>
<dbReference type="PROSITE" id="PS50106">
    <property type="entry name" value="PDZ"/>
    <property type="match status" value="1"/>
</dbReference>
<comment type="caution">
    <text evidence="8">The sequence shown here is derived from an EMBL/GenBank/DDBJ whole genome shotgun (WGS) entry which is preliminary data.</text>
</comment>
<dbReference type="NCBIfam" id="TIGR00225">
    <property type="entry name" value="prc"/>
    <property type="match status" value="1"/>
</dbReference>
<organism evidence="8 9">
    <name type="scientific">Fusibacter ferrireducens</name>
    <dbReference type="NCBI Taxonomy" id="2785058"/>
    <lineage>
        <taxon>Bacteria</taxon>
        <taxon>Bacillati</taxon>
        <taxon>Bacillota</taxon>
        <taxon>Clostridia</taxon>
        <taxon>Eubacteriales</taxon>
        <taxon>Eubacteriales Family XII. Incertae Sedis</taxon>
        <taxon>Fusibacter</taxon>
    </lineage>
</organism>
<reference evidence="8 9" key="1">
    <citation type="submission" date="2020-11" db="EMBL/GenBank/DDBJ databases">
        <title>Fusibacter basophilias sp. nov.</title>
        <authorList>
            <person name="Qiu D."/>
        </authorList>
    </citation>
    <scope>NUCLEOTIDE SEQUENCE [LARGE SCALE GENOMIC DNA]</scope>
    <source>
        <strain evidence="8 9">Q10-2</strain>
    </source>
</reference>
<protein>
    <submittedName>
        <fullName evidence="8">S41 family peptidase</fullName>
    </submittedName>
</protein>
<dbReference type="SUPFAM" id="SSF47090">
    <property type="entry name" value="PGBD-like"/>
    <property type="match status" value="1"/>
</dbReference>
<dbReference type="PANTHER" id="PTHR32060:SF30">
    <property type="entry name" value="CARBOXY-TERMINAL PROCESSING PROTEASE CTPA"/>
    <property type="match status" value="1"/>
</dbReference>
<dbReference type="InterPro" id="IPR029045">
    <property type="entry name" value="ClpP/crotonase-like_dom_sf"/>
</dbReference>
<evidence type="ECO:0000256" key="2">
    <source>
        <dbReference type="ARBA" id="ARBA00022670"/>
    </source>
</evidence>
<feature type="region of interest" description="Disordered" evidence="6">
    <location>
        <begin position="64"/>
        <end position="95"/>
    </location>
</feature>
<proteinExistence type="inferred from homology"/>